<evidence type="ECO:0000256" key="3">
    <source>
        <dbReference type="ARBA" id="ARBA00023163"/>
    </source>
</evidence>
<name>A0ABU1AXK5_9BACT</name>
<sequence>MKKRSSDKRPTQADVARAAGVSRPTVSMALKGSSIVSEGTRAHVREIAAKIGYVPDPMLSALAKYRSPGKVKNYQGTLAWISASPKAHSWDLITPYYEYYLGACEQAARLGYKIECIDLLQEQLSTQRLNSILAARGINGLLACPPHTYGQQIDLPWDAYHVVTFGYSIPEPNIHRVSSSHFRATKMVFEKLCEMGYHRIGFVFSEQVNIKTQEHCLSAYLCECQKTGMEHPPPLVQDPLDAEHFIAWHTRHQPDAVIVSSPLWEMLQSTAIDVPRQLGVASPMVPKHSPELCGIIEKCQEIGSAAVETLVHMIQHEDKGLPQTPRFILLEGQWNSGQTTRSQ</sequence>
<dbReference type="InterPro" id="IPR000843">
    <property type="entry name" value="HTH_LacI"/>
</dbReference>
<dbReference type="PANTHER" id="PTHR30146">
    <property type="entry name" value="LACI-RELATED TRANSCRIPTIONAL REPRESSOR"/>
    <property type="match status" value="1"/>
</dbReference>
<dbReference type="Gene3D" id="1.10.260.40">
    <property type="entry name" value="lambda repressor-like DNA-binding domains"/>
    <property type="match status" value="1"/>
</dbReference>
<dbReference type="RefSeq" id="WP_308951618.1">
    <property type="nucleotide sequence ID" value="NZ_JARXHW010000044.1"/>
</dbReference>
<keyword evidence="2 5" id="KW-0238">DNA-binding</keyword>
<dbReference type="InterPro" id="IPR010982">
    <property type="entry name" value="Lambda_DNA-bd_dom_sf"/>
</dbReference>
<dbReference type="EMBL" id="JARXHW010000044">
    <property type="protein sequence ID" value="MDQ8208891.1"/>
    <property type="molecule type" value="Genomic_DNA"/>
</dbReference>
<reference evidence="5 6" key="1">
    <citation type="submission" date="2023-04" db="EMBL/GenBank/DDBJ databases">
        <title>A novel bacteria isolated from coastal sediment.</title>
        <authorList>
            <person name="Liu X.-J."/>
            <person name="Du Z.-J."/>
        </authorList>
    </citation>
    <scope>NUCLEOTIDE SEQUENCE [LARGE SCALE GENOMIC DNA]</scope>
    <source>
        <strain evidence="5 6">SDUM461003</strain>
    </source>
</reference>
<evidence type="ECO:0000313" key="5">
    <source>
        <dbReference type="EMBL" id="MDQ8208891.1"/>
    </source>
</evidence>
<dbReference type="PANTHER" id="PTHR30146:SF109">
    <property type="entry name" value="HTH-TYPE TRANSCRIPTIONAL REGULATOR GALS"/>
    <property type="match status" value="1"/>
</dbReference>
<feature type="domain" description="HTH lacI-type" evidence="4">
    <location>
        <begin position="10"/>
        <end position="64"/>
    </location>
</feature>
<gene>
    <name evidence="5" type="ORF">QEH52_15290</name>
</gene>
<dbReference type="Pfam" id="PF00356">
    <property type="entry name" value="LacI"/>
    <property type="match status" value="1"/>
</dbReference>
<dbReference type="SUPFAM" id="SSF47413">
    <property type="entry name" value="lambda repressor-like DNA-binding domains"/>
    <property type="match status" value="1"/>
</dbReference>
<organism evidence="5 6">
    <name type="scientific">Thalassobacterium maritimum</name>
    <dbReference type="NCBI Taxonomy" id="3041265"/>
    <lineage>
        <taxon>Bacteria</taxon>
        <taxon>Pseudomonadati</taxon>
        <taxon>Verrucomicrobiota</taxon>
        <taxon>Opitutia</taxon>
        <taxon>Puniceicoccales</taxon>
        <taxon>Coraliomargaritaceae</taxon>
        <taxon>Thalassobacterium</taxon>
    </lineage>
</organism>
<comment type="caution">
    <text evidence="5">The sequence shown here is derived from an EMBL/GenBank/DDBJ whole genome shotgun (WGS) entry which is preliminary data.</text>
</comment>
<evidence type="ECO:0000259" key="4">
    <source>
        <dbReference type="PROSITE" id="PS50932"/>
    </source>
</evidence>
<evidence type="ECO:0000256" key="2">
    <source>
        <dbReference type="ARBA" id="ARBA00023125"/>
    </source>
</evidence>
<dbReference type="SMART" id="SM00354">
    <property type="entry name" value="HTH_LACI"/>
    <property type="match status" value="1"/>
</dbReference>
<evidence type="ECO:0000256" key="1">
    <source>
        <dbReference type="ARBA" id="ARBA00023015"/>
    </source>
</evidence>
<dbReference type="Proteomes" id="UP001225316">
    <property type="component" value="Unassembled WGS sequence"/>
</dbReference>
<accession>A0ABU1AXK5</accession>
<dbReference type="Gene3D" id="3.40.50.2300">
    <property type="match status" value="2"/>
</dbReference>
<keyword evidence="3" id="KW-0804">Transcription</keyword>
<keyword evidence="6" id="KW-1185">Reference proteome</keyword>
<proteinExistence type="predicted"/>
<dbReference type="InterPro" id="IPR028082">
    <property type="entry name" value="Peripla_BP_I"/>
</dbReference>
<protein>
    <submittedName>
        <fullName evidence="5">LacI family DNA-binding transcriptional regulator</fullName>
    </submittedName>
</protein>
<dbReference type="Pfam" id="PF13377">
    <property type="entry name" value="Peripla_BP_3"/>
    <property type="match status" value="1"/>
</dbReference>
<dbReference type="CDD" id="cd01392">
    <property type="entry name" value="HTH_LacI"/>
    <property type="match status" value="1"/>
</dbReference>
<dbReference type="SUPFAM" id="SSF53822">
    <property type="entry name" value="Periplasmic binding protein-like I"/>
    <property type="match status" value="1"/>
</dbReference>
<keyword evidence="1" id="KW-0805">Transcription regulation</keyword>
<dbReference type="PROSITE" id="PS50932">
    <property type="entry name" value="HTH_LACI_2"/>
    <property type="match status" value="1"/>
</dbReference>
<dbReference type="InterPro" id="IPR046335">
    <property type="entry name" value="LacI/GalR-like_sensor"/>
</dbReference>
<dbReference type="GO" id="GO:0003677">
    <property type="term" value="F:DNA binding"/>
    <property type="evidence" value="ECO:0007669"/>
    <property type="project" value="UniProtKB-KW"/>
</dbReference>
<evidence type="ECO:0000313" key="6">
    <source>
        <dbReference type="Proteomes" id="UP001225316"/>
    </source>
</evidence>